<keyword evidence="4" id="KW-0732">Signal</keyword>
<evidence type="ECO:0000259" key="9">
    <source>
        <dbReference type="Pfam" id="PF25198"/>
    </source>
</evidence>
<dbReference type="Gene3D" id="3.30.300.210">
    <property type="entry name" value="Nutrient germinant receptor protein C, domain 3"/>
    <property type="match status" value="1"/>
</dbReference>
<evidence type="ECO:0000256" key="1">
    <source>
        <dbReference type="ARBA" id="ARBA00004635"/>
    </source>
</evidence>
<dbReference type="Proteomes" id="UP000234748">
    <property type="component" value="Unassembled WGS sequence"/>
</dbReference>
<dbReference type="PANTHER" id="PTHR35789">
    <property type="entry name" value="SPORE GERMINATION PROTEIN B3"/>
    <property type="match status" value="1"/>
</dbReference>
<keyword evidence="11" id="KW-1185">Reference proteome</keyword>
<comment type="caution">
    <text evidence="10">The sequence shown here is derived from an EMBL/GenBank/DDBJ whole genome shotgun (WGS) entry which is preliminary data.</text>
</comment>
<dbReference type="PROSITE" id="PS51257">
    <property type="entry name" value="PROKAR_LIPOPROTEIN"/>
    <property type="match status" value="1"/>
</dbReference>
<reference evidence="10 11" key="1">
    <citation type="submission" date="2017-11" db="EMBL/GenBank/DDBJ databases">
        <title>Comparitive Functional Genomics of Dry Heat Resistant strains isolated from the Viking Spacecraft.</title>
        <authorList>
            <person name="Seuylemezian A."/>
            <person name="Cooper K."/>
            <person name="Vaishampayan P."/>
        </authorList>
    </citation>
    <scope>NUCLEOTIDE SEQUENCE [LARGE SCALE GENOMIC DNA]</scope>
    <source>
        <strain evidence="10 11">V1-29</strain>
    </source>
</reference>
<feature type="domain" description="Spore germination GerAC-like C-terminal" evidence="8">
    <location>
        <begin position="204"/>
        <end position="363"/>
    </location>
</feature>
<evidence type="ECO:0000313" key="11">
    <source>
        <dbReference type="Proteomes" id="UP000234748"/>
    </source>
</evidence>
<protein>
    <submittedName>
        <fullName evidence="10">Ger(X)C family spore germination protein</fullName>
    </submittedName>
</protein>
<dbReference type="InterPro" id="IPR038501">
    <property type="entry name" value="Spore_GerAC_C_sf"/>
</dbReference>
<dbReference type="GO" id="GO:0009847">
    <property type="term" value="P:spore germination"/>
    <property type="evidence" value="ECO:0007669"/>
    <property type="project" value="InterPro"/>
</dbReference>
<sequence>MNRKVALVCTFAVLVGLLTGCAYKDIDKRFFVTSIGVDYSKNPQKPYHVSLKLAIPSPQVQPGKTNFQVISENADSIAEAVRVMKSKVDKDFDFGHCRVLVFNKAILRKHQAEVLNWFMRRRDIQGIAYMALGEPTAEKVIRVKAKSERLPSNAIILSFDETSNDSPYIIPEILNDFYMRLREEGIDPYLPVIQPLKDTYVINKVVLFKGSRLSKELNRDETRILNELLNTGRRGQINVKQGENEFFVNVESFNTKTKVVIPRNKKPYVNVHIKIDGYIESSDKKIYHNYELLEDQRLASEVISKRVKSTLETIQKTGSDPLGLGLRYQAKHGVSEKNVKKWNKIYPHIHFKVKTDLKLRGTGIMY</sequence>
<dbReference type="Pfam" id="PF05504">
    <property type="entry name" value="Spore_GerAC"/>
    <property type="match status" value="1"/>
</dbReference>
<keyword evidence="3" id="KW-0309">Germination</keyword>
<name>A0A2N5M6D0_9BACI</name>
<organism evidence="10 11">
    <name type="scientific">Peribacillus deserti</name>
    <dbReference type="NCBI Taxonomy" id="673318"/>
    <lineage>
        <taxon>Bacteria</taxon>
        <taxon>Bacillati</taxon>
        <taxon>Bacillota</taxon>
        <taxon>Bacilli</taxon>
        <taxon>Bacillales</taxon>
        <taxon>Bacillaceae</taxon>
        <taxon>Peribacillus</taxon>
    </lineage>
</organism>
<evidence type="ECO:0000259" key="8">
    <source>
        <dbReference type="Pfam" id="PF05504"/>
    </source>
</evidence>
<gene>
    <name evidence="10" type="ORF">CUU66_10250</name>
</gene>
<dbReference type="Pfam" id="PF25198">
    <property type="entry name" value="Spore_GerAC_N"/>
    <property type="match status" value="1"/>
</dbReference>
<dbReference type="InterPro" id="IPR057336">
    <property type="entry name" value="GerAC_N"/>
</dbReference>
<evidence type="ECO:0000313" key="10">
    <source>
        <dbReference type="EMBL" id="PLT29907.1"/>
    </source>
</evidence>
<dbReference type="InterPro" id="IPR008844">
    <property type="entry name" value="Spore_GerAC-like"/>
</dbReference>
<proteinExistence type="inferred from homology"/>
<dbReference type="PANTHER" id="PTHR35789:SF1">
    <property type="entry name" value="SPORE GERMINATION PROTEIN B3"/>
    <property type="match status" value="1"/>
</dbReference>
<dbReference type="GO" id="GO:0016020">
    <property type="term" value="C:membrane"/>
    <property type="evidence" value="ECO:0007669"/>
    <property type="project" value="UniProtKB-SubCell"/>
</dbReference>
<keyword evidence="6" id="KW-0564">Palmitate</keyword>
<dbReference type="EMBL" id="PGUY01000031">
    <property type="protein sequence ID" value="PLT29907.1"/>
    <property type="molecule type" value="Genomic_DNA"/>
</dbReference>
<comment type="similarity">
    <text evidence="2">Belongs to the GerABKC lipoprotein family.</text>
</comment>
<evidence type="ECO:0000256" key="7">
    <source>
        <dbReference type="ARBA" id="ARBA00023288"/>
    </source>
</evidence>
<dbReference type="NCBIfam" id="TIGR02887">
    <property type="entry name" value="spore_ger_x_C"/>
    <property type="match status" value="1"/>
</dbReference>
<keyword evidence="5" id="KW-0472">Membrane</keyword>
<dbReference type="AlphaFoldDB" id="A0A2N5M6D0"/>
<evidence type="ECO:0000256" key="4">
    <source>
        <dbReference type="ARBA" id="ARBA00022729"/>
    </source>
</evidence>
<evidence type="ECO:0000256" key="6">
    <source>
        <dbReference type="ARBA" id="ARBA00023139"/>
    </source>
</evidence>
<evidence type="ECO:0000256" key="2">
    <source>
        <dbReference type="ARBA" id="ARBA00007886"/>
    </source>
</evidence>
<dbReference type="InterPro" id="IPR046953">
    <property type="entry name" value="Spore_GerAC-like_C"/>
</dbReference>
<evidence type="ECO:0000256" key="5">
    <source>
        <dbReference type="ARBA" id="ARBA00023136"/>
    </source>
</evidence>
<accession>A0A2N5M6D0</accession>
<dbReference type="OrthoDB" id="2433998at2"/>
<dbReference type="RefSeq" id="WP_101641735.1">
    <property type="nucleotide sequence ID" value="NZ_PGUY01000031.1"/>
</dbReference>
<evidence type="ECO:0000256" key="3">
    <source>
        <dbReference type="ARBA" id="ARBA00022544"/>
    </source>
</evidence>
<keyword evidence="7" id="KW-0449">Lipoprotein</keyword>
<feature type="domain" description="Spore germination protein N-terminal" evidence="9">
    <location>
        <begin position="23"/>
        <end position="194"/>
    </location>
</feature>
<comment type="subcellular location">
    <subcellularLocation>
        <location evidence="1">Membrane</location>
        <topology evidence="1">Lipid-anchor</topology>
    </subcellularLocation>
</comment>